<protein>
    <submittedName>
        <fullName evidence="4">Maf-like protein</fullName>
    </submittedName>
</protein>
<evidence type="ECO:0000256" key="1">
    <source>
        <dbReference type="ARBA" id="ARBA00001968"/>
    </source>
</evidence>
<dbReference type="PANTHER" id="PTHR43213:SF5">
    <property type="entry name" value="BIFUNCTIONAL DTTP_UTP PYROPHOSPHATASE_METHYLTRANSFERASE PROTEIN-RELATED"/>
    <property type="match status" value="1"/>
</dbReference>
<evidence type="ECO:0000256" key="2">
    <source>
        <dbReference type="ARBA" id="ARBA00022801"/>
    </source>
</evidence>
<keyword evidence="2" id="KW-0378">Hydrolase</keyword>
<dbReference type="SUPFAM" id="SSF52972">
    <property type="entry name" value="ITPase-like"/>
    <property type="match status" value="1"/>
</dbReference>
<dbReference type="InterPro" id="IPR029001">
    <property type="entry name" value="ITPase-like_fam"/>
</dbReference>
<dbReference type="Pfam" id="PF02545">
    <property type="entry name" value="Maf"/>
    <property type="match status" value="1"/>
</dbReference>
<dbReference type="OrthoDB" id="9807767at2"/>
<dbReference type="AlphaFoldDB" id="A0A2P1PA16"/>
<dbReference type="Gene3D" id="3.90.950.10">
    <property type="match status" value="1"/>
</dbReference>
<dbReference type="GO" id="GO:0009117">
    <property type="term" value="P:nucleotide metabolic process"/>
    <property type="evidence" value="ECO:0007669"/>
    <property type="project" value="UniProtKB-KW"/>
</dbReference>
<dbReference type="EMBL" id="CP027845">
    <property type="protein sequence ID" value="AVP88099.1"/>
    <property type="molecule type" value="Genomic_DNA"/>
</dbReference>
<accession>A0A2P1PA16</accession>
<keyword evidence="5" id="KW-1185">Reference proteome</keyword>
<proteinExistence type="predicted"/>
<keyword evidence="3" id="KW-0546">Nucleotide metabolism</keyword>
<gene>
    <name evidence="4" type="ORF">phytr_11740</name>
</gene>
<dbReference type="GO" id="GO:0047429">
    <property type="term" value="F:nucleoside triphosphate diphosphatase activity"/>
    <property type="evidence" value="ECO:0007669"/>
    <property type="project" value="InterPro"/>
</dbReference>
<name>A0A2P1PA16_9RICK</name>
<organism evidence="4 5">
    <name type="scientific">Candidatus Phycorickettsia trachydisci</name>
    <dbReference type="NCBI Taxonomy" id="2115978"/>
    <lineage>
        <taxon>Bacteria</taxon>
        <taxon>Pseudomonadati</taxon>
        <taxon>Pseudomonadota</taxon>
        <taxon>Alphaproteobacteria</taxon>
        <taxon>Rickettsiales</taxon>
        <taxon>Rickettsiaceae</taxon>
        <taxon>Candidatus Phycorickettsia</taxon>
    </lineage>
</organism>
<evidence type="ECO:0000313" key="5">
    <source>
        <dbReference type="Proteomes" id="UP000241762"/>
    </source>
</evidence>
<evidence type="ECO:0000256" key="3">
    <source>
        <dbReference type="ARBA" id="ARBA00023080"/>
    </source>
</evidence>
<sequence length="192" mass="21167">MKQNLITDSSLQKALSKIGATPSQVLDIPTISEAAGDSPIIVSQNLATQRAEKLLENHNSDGIFVASSKIAALGNRILPVATNDELVRQNLQKISGRRHKVYVSVCFIKKEGTTIIKKIRTTTSILKIKRLTEEEIENYVKSKQGLNMPGGHDFKRIAASFVIFFSGSLAPIQDLPLYETRNMLLSLGFVLM</sequence>
<dbReference type="RefSeq" id="WP_158706894.1">
    <property type="nucleotide sequence ID" value="NZ_CP027845.1"/>
</dbReference>
<dbReference type="Proteomes" id="UP000241762">
    <property type="component" value="Chromosome"/>
</dbReference>
<dbReference type="KEGG" id="ptc:phytr_11740"/>
<evidence type="ECO:0000313" key="4">
    <source>
        <dbReference type="EMBL" id="AVP88099.1"/>
    </source>
</evidence>
<reference evidence="4 5" key="1">
    <citation type="submission" date="2018-03" db="EMBL/GenBank/DDBJ databases">
        <title>A gene transfer event suggests a long-term partnership between eustigmatophyte algae and a novel lineage of endosymbiotic bacteria.</title>
        <authorList>
            <person name="Yurchenko T."/>
            <person name="Sevcikova T."/>
            <person name="Pribyl P."/>
            <person name="El Karkouri K."/>
            <person name="Klimes V."/>
            <person name="Amaral R."/>
            <person name="Zbrankova V."/>
            <person name="Kim E."/>
            <person name="Raoult D."/>
            <person name="Santos L.M.A."/>
            <person name="Elias M."/>
        </authorList>
    </citation>
    <scope>NUCLEOTIDE SEQUENCE [LARGE SCALE GENOMIC DNA]</scope>
    <source>
        <strain evidence="4">CCALA 838</strain>
    </source>
</reference>
<comment type="cofactor">
    <cofactor evidence="1">
        <name>a divalent metal cation</name>
        <dbReference type="ChEBI" id="CHEBI:60240"/>
    </cofactor>
</comment>
<dbReference type="InterPro" id="IPR003697">
    <property type="entry name" value="Maf-like"/>
</dbReference>
<dbReference type="PANTHER" id="PTHR43213">
    <property type="entry name" value="BIFUNCTIONAL DTTP/UTP PYROPHOSPHATASE/METHYLTRANSFERASE PROTEIN-RELATED"/>
    <property type="match status" value="1"/>
</dbReference>